<keyword evidence="9" id="KW-1185">Reference proteome</keyword>
<dbReference type="Gene3D" id="3.40.50.40">
    <property type="match status" value="1"/>
</dbReference>
<sequence length="331" mass="35369">MPKPAVAIIGTGGTVSGVAPSRTSFHRYEGGRLRIRDLTEELRDELTTLADVYPSEFRGASPPGLRLADYRELTLRVDALLTDVDAVVVTTGTQFLEELAYWLDLTVRSPKPVVVTGSMRPWNVLGSDAPANLYNAVSLAASARTTGFGTVVLFNDEIVAAREVTKTSTLRLHAFQARDHGRLGTVDGEHIRLPRAPARSADVGTDRWRTPFDVRELAGDRLPVVEIVLSYVEAGAATVDGPLDAGADGIVMAGEPSAAQLASIRRAVEHGVLVVAASRNGSGAVYRSGMPEIPAAEDLLPQKARMLLVLALGVGGDRARAHTLFETYRAP</sequence>
<dbReference type="Proteomes" id="UP000002791">
    <property type="component" value="Chromosome"/>
</dbReference>
<dbReference type="AlphaFoldDB" id="H5XI26"/>
<dbReference type="InterPro" id="IPR027474">
    <property type="entry name" value="L-asparaginase_N"/>
</dbReference>
<dbReference type="eggNOG" id="COG0252">
    <property type="taxonomic scope" value="Bacteria"/>
</dbReference>
<evidence type="ECO:0000256" key="4">
    <source>
        <dbReference type="PIRSR" id="PIRSR001220-1"/>
    </source>
</evidence>
<dbReference type="InterPro" id="IPR036152">
    <property type="entry name" value="Asp/glu_Ase-like_sf"/>
</dbReference>
<evidence type="ECO:0000256" key="2">
    <source>
        <dbReference type="ARBA" id="ARBA00012920"/>
    </source>
</evidence>
<reference evidence="8 9" key="1">
    <citation type="submission" date="2011-11" db="EMBL/GenBank/DDBJ databases">
        <title>The Noncontiguous Finished sequence of Saccharomonospora cyanea NA-134.</title>
        <authorList>
            <consortium name="US DOE Joint Genome Institute"/>
            <person name="Lucas S."/>
            <person name="Han J."/>
            <person name="Lapidus A."/>
            <person name="Cheng J.-F."/>
            <person name="Goodwin L."/>
            <person name="Pitluck S."/>
            <person name="Peters L."/>
            <person name="Ovchinnikova G."/>
            <person name="Lu M."/>
            <person name="Detter J.C."/>
            <person name="Han C."/>
            <person name="Tapia R."/>
            <person name="Land M."/>
            <person name="Hauser L."/>
            <person name="Kyrpides N."/>
            <person name="Ivanova N."/>
            <person name="Pagani I."/>
            <person name="Brambilla E.-M."/>
            <person name="Klenk H.-P."/>
            <person name="Woyke T."/>
        </authorList>
    </citation>
    <scope>NUCLEOTIDE SEQUENCE [LARGE SCALE GENOMIC DNA]</scope>
    <source>
        <strain evidence="8 9">NA-134</strain>
    </source>
</reference>
<proteinExistence type="inferred from homology"/>
<dbReference type="STRING" id="882082.SaccyDRAFT_1758"/>
<evidence type="ECO:0000313" key="8">
    <source>
        <dbReference type="EMBL" id="EHR60656.1"/>
    </source>
</evidence>
<evidence type="ECO:0000259" key="6">
    <source>
        <dbReference type="Pfam" id="PF00710"/>
    </source>
</evidence>
<dbReference type="InterPro" id="IPR004550">
    <property type="entry name" value="AsnASE_II"/>
</dbReference>
<feature type="domain" description="L-asparaginase N-terminal" evidence="6">
    <location>
        <begin position="6"/>
        <end position="197"/>
    </location>
</feature>
<dbReference type="EMBL" id="CM001440">
    <property type="protein sequence ID" value="EHR60656.1"/>
    <property type="molecule type" value="Genomic_DNA"/>
</dbReference>
<feature type="domain" description="Asparaginase/glutaminase C-terminal" evidence="7">
    <location>
        <begin position="225"/>
        <end position="325"/>
    </location>
</feature>
<dbReference type="PANTHER" id="PTHR11707">
    <property type="entry name" value="L-ASPARAGINASE"/>
    <property type="match status" value="1"/>
</dbReference>
<protein>
    <recommendedName>
        <fullName evidence="2">asparaginase</fullName>
        <ecNumber evidence="2">3.5.1.1</ecNumber>
    </recommendedName>
</protein>
<dbReference type="InterPro" id="IPR027473">
    <property type="entry name" value="L-asparaginase_C"/>
</dbReference>
<dbReference type="InterPro" id="IPR006034">
    <property type="entry name" value="Asparaginase/glutaminase-like"/>
</dbReference>
<evidence type="ECO:0000313" key="9">
    <source>
        <dbReference type="Proteomes" id="UP000002791"/>
    </source>
</evidence>
<dbReference type="GO" id="GO:0006528">
    <property type="term" value="P:asparagine metabolic process"/>
    <property type="evidence" value="ECO:0007669"/>
    <property type="project" value="InterPro"/>
</dbReference>
<dbReference type="GO" id="GO:0016740">
    <property type="term" value="F:transferase activity"/>
    <property type="evidence" value="ECO:0007669"/>
    <property type="project" value="UniProtKB-KW"/>
</dbReference>
<comment type="similarity">
    <text evidence="1">Belongs to the asparaginase 1 family.</text>
</comment>
<dbReference type="RefSeq" id="WP_005455425.1">
    <property type="nucleotide sequence ID" value="NZ_CM001440.1"/>
</dbReference>
<feature type="active site" evidence="5">
    <location>
        <position position="14"/>
    </location>
</feature>
<dbReference type="SMART" id="SM00870">
    <property type="entry name" value="Asparaginase"/>
    <property type="match status" value="1"/>
</dbReference>
<dbReference type="PANTHER" id="PTHR11707:SF28">
    <property type="entry name" value="60 KDA LYSOPHOSPHOLIPASE"/>
    <property type="match status" value="1"/>
</dbReference>
<dbReference type="EC" id="3.5.1.1" evidence="2"/>
<dbReference type="SUPFAM" id="SSF53774">
    <property type="entry name" value="Glutaminase/Asparaginase"/>
    <property type="match status" value="1"/>
</dbReference>
<dbReference type="Pfam" id="PF17763">
    <property type="entry name" value="Asparaginase_C"/>
    <property type="match status" value="1"/>
</dbReference>
<dbReference type="HOGENOM" id="CLU_019134_1_2_11"/>
<dbReference type="Gene3D" id="3.40.50.1170">
    <property type="entry name" value="L-asparaginase, N-terminal domain"/>
    <property type="match status" value="1"/>
</dbReference>
<dbReference type="CDD" id="cd08964">
    <property type="entry name" value="L-asparaginase_II"/>
    <property type="match status" value="1"/>
</dbReference>
<keyword evidence="3" id="KW-0378">Hydrolase</keyword>
<dbReference type="OrthoDB" id="9788068at2"/>
<dbReference type="PROSITE" id="PS00144">
    <property type="entry name" value="ASN_GLN_ASE_1"/>
    <property type="match status" value="1"/>
</dbReference>
<dbReference type="Pfam" id="PF00710">
    <property type="entry name" value="Asparaginase"/>
    <property type="match status" value="1"/>
</dbReference>
<dbReference type="PIRSF" id="PIRSF500176">
    <property type="entry name" value="L_ASNase"/>
    <property type="match status" value="1"/>
</dbReference>
<dbReference type="PROSITE" id="PS51732">
    <property type="entry name" value="ASN_GLN_ASE_3"/>
    <property type="match status" value="1"/>
</dbReference>
<dbReference type="InterPro" id="IPR040919">
    <property type="entry name" value="Asparaginase_C"/>
</dbReference>
<gene>
    <name evidence="8" type="ORF">SaccyDRAFT_1758</name>
</gene>
<evidence type="ECO:0000256" key="3">
    <source>
        <dbReference type="ARBA" id="ARBA00022801"/>
    </source>
</evidence>
<dbReference type="PIRSF" id="PIRSF001220">
    <property type="entry name" value="L-ASNase_gatD"/>
    <property type="match status" value="1"/>
</dbReference>
<dbReference type="InterPro" id="IPR020827">
    <property type="entry name" value="Asparaginase/glutaminase_AS1"/>
</dbReference>
<feature type="active site" description="O-isoaspartyl threonine intermediate" evidence="4">
    <location>
        <position position="14"/>
    </location>
</feature>
<keyword evidence="8" id="KW-0808">Transferase</keyword>
<evidence type="ECO:0000256" key="1">
    <source>
        <dbReference type="ARBA" id="ARBA00010518"/>
    </source>
</evidence>
<organism evidence="8 9">
    <name type="scientific">Saccharomonospora cyanea NA-134</name>
    <dbReference type="NCBI Taxonomy" id="882082"/>
    <lineage>
        <taxon>Bacteria</taxon>
        <taxon>Bacillati</taxon>
        <taxon>Actinomycetota</taxon>
        <taxon>Actinomycetes</taxon>
        <taxon>Pseudonocardiales</taxon>
        <taxon>Pseudonocardiaceae</taxon>
        <taxon>Saccharomonospora</taxon>
    </lineage>
</organism>
<name>H5XI26_9PSEU</name>
<dbReference type="InterPro" id="IPR037152">
    <property type="entry name" value="L-asparaginase_N_sf"/>
</dbReference>
<dbReference type="GO" id="GO:0004067">
    <property type="term" value="F:asparaginase activity"/>
    <property type="evidence" value="ECO:0007669"/>
    <property type="project" value="UniProtKB-UniRule"/>
</dbReference>
<dbReference type="PRINTS" id="PR00139">
    <property type="entry name" value="ASNGLNASE"/>
</dbReference>
<accession>H5XI26</accession>
<evidence type="ECO:0000259" key="7">
    <source>
        <dbReference type="Pfam" id="PF17763"/>
    </source>
</evidence>
<evidence type="ECO:0000256" key="5">
    <source>
        <dbReference type="PROSITE-ProRule" id="PRU10099"/>
    </source>
</evidence>